<accession>A0A3E0IAR5</accession>
<protein>
    <submittedName>
        <fullName evidence="1">Uncharacterized protein</fullName>
    </submittedName>
</protein>
<organism evidence="1 2">
    <name type="scientific">Kutzneria buriramensis</name>
    <dbReference type="NCBI Taxonomy" id="1045776"/>
    <lineage>
        <taxon>Bacteria</taxon>
        <taxon>Bacillati</taxon>
        <taxon>Actinomycetota</taxon>
        <taxon>Actinomycetes</taxon>
        <taxon>Pseudonocardiales</taxon>
        <taxon>Pseudonocardiaceae</taxon>
        <taxon>Kutzneria</taxon>
    </lineage>
</organism>
<comment type="caution">
    <text evidence="1">The sequence shown here is derived from an EMBL/GenBank/DDBJ whole genome shotgun (WGS) entry which is preliminary data.</text>
</comment>
<evidence type="ECO:0000313" key="1">
    <source>
        <dbReference type="EMBL" id="REH55235.1"/>
    </source>
</evidence>
<name>A0A3E0IAR5_9PSEU</name>
<reference evidence="1 2" key="1">
    <citation type="submission" date="2018-08" db="EMBL/GenBank/DDBJ databases">
        <title>Genomic Encyclopedia of Archaeal and Bacterial Type Strains, Phase II (KMG-II): from individual species to whole genera.</title>
        <authorList>
            <person name="Goeker M."/>
        </authorList>
    </citation>
    <scope>NUCLEOTIDE SEQUENCE [LARGE SCALE GENOMIC DNA]</scope>
    <source>
        <strain evidence="1 2">DSM 45791</strain>
    </source>
</reference>
<dbReference type="Proteomes" id="UP000256269">
    <property type="component" value="Unassembled WGS sequence"/>
</dbReference>
<gene>
    <name evidence="1" type="ORF">BCF44_101252</name>
</gene>
<keyword evidence="2" id="KW-1185">Reference proteome</keyword>
<evidence type="ECO:0000313" key="2">
    <source>
        <dbReference type="Proteomes" id="UP000256269"/>
    </source>
</evidence>
<dbReference type="RefSeq" id="WP_116172199.1">
    <property type="nucleotide sequence ID" value="NZ_CP144375.1"/>
</dbReference>
<dbReference type="EMBL" id="QUNO01000001">
    <property type="protein sequence ID" value="REH55235.1"/>
    <property type="molecule type" value="Genomic_DNA"/>
</dbReference>
<dbReference type="OrthoDB" id="4045431at2"/>
<proteinExistence type="predicted"/>
<dbReference type="AlphaFoldDB" id="A0A3E0IAR5"/>
<sequence>MIEAEGRLGATVAFDGQVLEDLTRIFDKVDTWMTRTLDEPTRPLRGSPLARDDQDTDPFQISHAVLGVLNSAVDHLHALRKLIIDANVVHARAPFTLLRAALENASIAVWLLAPSSRDERILRRLRLQWADVCDGMNAAELAGTPQRMTRQERRTQLEDVARARGFTPARVAQVAAGKVAFTTIVGTAAAEAASHQRDATLLVWKLCSGITHARTWAALGLLRHTEISRTAENVLNLRLSAPDSAVLVMTQAAALMIHDGWTLFDQRSTPLFG</sequence>